<dbReference type="InterPro" id="IPR029036">
    <property type="entry name" value="P5CR_dimer"/>
</dbReference>
<evidence type="ECO:0000256" key="3">
    <source>
        <dbReference type="ARBA" id="ARBA00023002"/>
    </source>
</evidence>
<protein>
    <recommendedName>
        <fullName evidence="4 5">Pyrroline-5-carboxylate reductase</fullName>
        <shortName evidence="4">P5C reductase</shortName>
        <shortName evidence="4">P5CR</shortName>
        <ecNumber evidence="4 5">1.5.1.2</ecNumber>
    </recommendedName>
    <alternativeName>
        <fullName evidence="4">PCA reductase</fullName>
    </alternativeName>
</protein>
<dbReference type="PANTHER" id="PTHR11645:SF0">
    <property type="entry name" value="PYRROLINE-5-CARBOXYLATE REDUCTASE 3"/>
    <property type="match status" value="1"/>
</dbReference>
<keyword evidence="4" id="KW-0641">Proline biosynthesis</keyword>
<keyword evidence="9" id="KW-1185">Reference proteome</keyword>
<dbReference type="NCBIfam" id="TIGR00112">
    <property type="entry name" value="proC"/>
    <property type="match status" value="1"/>
</dbReference>
<evidence type="ECO:0000259" key="7">
    <source>
        <dbReference type="Pfam" id="PF14748"/>
    </source>
</evidence>
<dbReference type="SUPFAM" id="SSF51735">
    <property type="entry name" value="NAD(P)-binding Rossmann-fold domains"/>
    <property type="match status" value="1"/>
</dbReference>
<evidence type="ECO:0000259" key="6">
    <source>
        <dbReference type="Pfam" id="PF03807"/>
    </source>
</evidence>
<feature type="domain" description="Pyrroline-5-carboxylate reductase catalytic N-terminal" evidence="6">
    <location>
        <begin position="6"/>
        <end position="90"/>
    </location>
</feature>
<feature type="domain" description="Pyrroline-5-carboxylate reductase dimerisation" evidence="7">
    <location>
        <begin position="152"/>
        <end position="256"/>
    </location>
</feature>
<dbReference type="HAMAP" id="MF_01925">
    <property type="entry name" value="P5C_reductase"/>
    <property type="match status" value="1"/>
</dbReference>
<name>A0ABV3Y8F6_9ACTN</name>
<dbReference type="SUPFAM" id="SSF48179">
    <property type="entry name" value="6-phosphogluconate dehydrogenase C-terminal domain-like"/>
    <property type="match status" value="1"/>
</dbReference>
<evidence type="ECO:0000256" key="2">
    <source>
        <dbReference type="ARBA" id="ARBA00022857"/>
    </source>
</evidence>
<dbReference type="InterPro" id="IPR000304">
    <property type="entry name" value="Pyrroline-COOH_reductase"/>
</dbReference>
<reference evidence="8 9" key="1">
    <citation type="submission" date="2024-07" db="EMBL/GenBank/DDBJ databases">
        <title>Draft Genome Sequence of Ferrimicrobium acidiphilum Strain YE2023, Isolated from a Pulp of Bioleach Reactor.</title>
        <authorList>
            <person name="Elkina Y.A."/>
            <person name="Bulaeva A.G."/>
            <person name="Beletsky A.V."/>
            <person name="Mardanov A.V."/>
        </authorList>
    </citation>
    <scope>NUCLEOTIDE SEQUENCE [LARGE SCALE GENOMIC DNA]</scope>
    <source>
        <strain evidence="8 9">YE2023</strain>
    </source>
</reference>
<dbReference type="PANTHER" id="PTHR11645">
    <property type="entry name" value="PYRROLINE-5-CARBOXYLATE REDUCTASE"/>
    <property type="match status" value="1"/>
</dbReference>
<evidence type="ECO:0000256" key="4">
    <source>
        <dbReference type="HAMAP-Rule" id="MF_01925"/>
    </source>
</evidence>
<keyword evidence="3 4" id="KW-0560">Oxidoreductase</keyword>
<dbReference type="RefSeq" id="WP_276961699.1">
    <property type="nucleotide sequence ID" value="NZ_DAHZQV010000052.1"/>
</dbReference>
<dbReference type="EC" id="1.5.1.2" evidence="4 5"/>
<dbReference type="Pfam" id="PF14748">
    <property type="entry name" value="P5CR_dimer"/>
    <property type="match status" value="1"/>
</dbReference>
<dbReference type="InterPro" id="IPR008927">
    <property type="entry name" value="6-PGluconate_DH-like_C_sf"/>
</dbReference>
<dbReference type="GO" id="GO:0004735">
    <property type="term" value="F:pyrroline-5-carboxylate reductase activity"/>
    <property type="evidence" value="ECO:0007669"/>
    <property type="project" value="UniProtKB-EC"/>
</dbReference>
<keyword evidence="4" id="KW-0028">Amino-acid biosynthesis</keyword>
<evidence type="ECO:0000256" key="5">
    <source>
        <dbReference type="NCBIfam" id="TIGR00112"/>
    </source>
</evidence>
<dbReference type="Pfam" id="PF03807">
    <property type="entry name" value="F420_oxidored"/>
    <property type="match status" value="1"/>
</dbReference>
<comment type="caution">
    <text evidence="8">The sequence shown here is derived from an EMBL/GenBank/DDBJ whole genome shotgun (WGS) entry which is preliminary data.</text>
</comment>
<dbReference type="Proteomes" id="UP001560267">
    <property type="component" value="Unassembled WGS sequence"/>
</dbReference>
<evidence type="ECO:0000256" key="1">
    <source>
        <dbReference type="ARBA" id="ARBA00005525"/>
    </source>
</evidence>
<dbReference type="InterPro" id="IPR028939">
    <property type="entry name" value="P5C_Rdtase_cat_N"/>
</dbReference>
<proteinExistence type="inferred from homology"/>
<comment type="catalytic activity">
    <reaction evidence="4">
        <text>L-proline + NAD(+) = (S)-1-pyrroline-5-carboxylate + NADH + 2 H(+)</text>
        <dbReference type="Rhea" id="RHEA:14105"/>
        <dbReference type="ChEBI" id="CHEBI:15378"/>
        <dbReference type="ChEBI" id="CHEBI:17388"/>
        <dbReference type="ChEBI" id="CHEBI:57540"/>
        <dbReference type="ChEBI" id="CHEBI:57945"/>
        <dbReference type="ChEBI" id="CHEBI:60039"/>
        <dbReference type="EC" id="1.5.1.2"/>
    </reaction>
</comment>
<gene>
    <name evidence="4 8" type="primary">proC</name>
    <name evidence="8" type="ORF">AB6A68_12905</name>
</gene>
<dbReference type="Gene3D" id="1.10.3730.10">
    <property type="entry name" value="ProC C-terminal domain-like"/>
    <property type="match status" value="1"/>
</dbReference>
<organism evidence="8 9">
    <name type="scientific">Ferrimicrobium acidiphilum</name>
    <dbReference type="NCBI Taxonomy" id="121039"/>
    <lineage>
        <taxon>Bacteria</taxon>
        <taxon>Bacillati</taxon>
        <taxon>Actinomycetota</taxon>
        <taxon>Acidimicrobiia</taxon>
        <taxon>Acidimicrobiales</taxon>
        <taxon>Acidimicrobiaceae</taxon>
        <taxon>Ferrimicrobium</taxon>
    </lineage>
</organism>
<evidence type="ECO:0000313" key="8">
    <source>
        <dbReference type="EMBL" id="MEX6430724.1"/>
    </source>
</evidence>
<dbReference type="InterPro" id="IPR036291">
    <property type="entry name" value="NAD(P)-bd_dom_sf"/>
</dbReference>
<dbReference type="Gene3D" id="3.40.50.720">
    <property type="entry name" value="NAD(P)-binding Rossmann-like Domain"/>
    <property type="match status" value="1"/>
</dbReference>
<keyword evidence="2 4" id="KW-0521">NADP</keyword>
<comment type="function">
    <text evidence="4">Catalyzes the reduction of 1-pyrroline-5-carboxylate (PCA) to L-proline.</text>
</comment>
<comment type="catalytic activity">
    <reaction evidence="4">
        <text>L-proline + NADP(+) = (S)-1-pyrroline-5-carboxylate + NADPH + 2 H(+)</text>
        <dbReference type="Rhea" id="RHEA:14109"/>
        <dbReference type="ChEBI" id="CHEBI:15378"/>
        <dbReference type="ChEBI" id="CHEBI:17388"/>
        <dbReference type="ChEBI" id="CHEBI:57783"/>
        <dbReference type="ChEBI" id="CHEBI:58349"/>
        <dbReference type="ChEBI" id="CHEBI:60039"/>
        <dbReference type="EC" id="1.5.1.2"/>
    </reaction>
</comment>
<comment type="subcellular location">
    <subcellularLocation>
        <location evidence="4">Cytoplasm</location>
    </subcellularLocation>
</comment>
<dbReference type="EMBL" id="JBFSHR010000076">
    <property type="protein sequence ID" value="MEX6430724.1"/>
    <property type="molecule type" value="Genomic_DNA"/>
</dbReference>
<comment type="similarity">
    <text evidence="1 4">Belongs to the pyrroline-5-carboxylate reductase family.</text>
</comment>
<keyword evidence="4" id="KW-0963">Cytoplasm</keyword>
<sequence>MYDLLVVGAGNMGSALAVGMGNAEGGPKSIAILDHTLNKAQAVAARLPQGRALTELESADVYLLAVKPHHIRNVVKELPAGAKVISVAAGIRLAQLNSWLVKGGAIVRAMPNTACEIGQGVTAVCATAGSEDLAARAQEWFRLVGEVFLVPEKQFDVVSALSGSGPAYVFLLLEAMQEAGITLGLPAAMALDLARATVRGAGLLSQARQDDPRAMRLAVTSPGGMTAEAIAVFEKLRFRHQVLTAVRAAAERSQELSALAED</sequence>
<comment type="pathway">
    <text evidence="4">Amino-acid biosynthesis; L-proline biosynthesis; L-proline from L-glutamate 5-semialdehyde: step 1/1.</text>
</comment>
<accession>A0ABV3Y8F6</accession>
<evidence type="ECO:0000313" key="9">
    <source>
        <dbReference type="Proteomes" id="UP001560267"/>
    </source>
</evidence>
<dbReference type="PIRSF" id="PIRSF000193">
    <property type="entry name" value="Pyrrol-5-carb_rd"/>
    <property type="match status" value="1"/>
</dbReference>